<organism evidence="2 3">
    <name type="scientific">Filimonas effusa</name>
    <dbReference type="NCBI Taxonomy" id="2508721"/>
    <lineage>
        <taxon>Bacteria</taxon>
        <taxon>Pseudomonadati</taxon>
        <taxon>Bacteroidota</taxon>
        <taxon>Chitinophagia</taxon>
        <taxon>Chitinophagales</taxon>
        <taxon>Chitinophagaceae</taxon>
        <taxon>Filimonas</taxon>
    </lineage>
</organism>
<gene>
    <name evidence="2" type="ORF">ESB13_17935</name>
</gene>
<dbReference type="PROSITE" id="PS51257">
    <property type="entry name" value="PROKAR_LIPOPROTEIN"/>
    <property type="match status" value="1"/>
</dbReference>
<sequence length="444" mass="48776">MKYRFLFMVLLWGMYSCQKSTFSEQFRITTDSYQNNVARALYDSMPHEVYHLLDMTKMKKGNPIKNKYGVRIPFRDVPISKKFVQLVTDSNGRVLSGRVVEIAQLYAKPNIPHNQQSVTGSFSKTSLDGKNTSYYNIVDGRAVKTKSTASNLARGGGSGGGEDDADEPDPIMDDGTSLPDFILVCTPASVGYSMDFYFILPDFSDYTNDSYYLGYYQELDVDTNIPGDVITEVEFPINNDIVALEKLLKCFQNVSSYGATYSVKLCTDIPANSNSGWLINGNLSPGHAFLTLTKTNGDNSVTQSFGFYPGEDGRPSDIHNDANHEYNASLTMNISEAQFQTVIQTAENKAQSESYDLNTQNCANFALDVFNSVRSNPIQVDPIIVTVGIPGNPPSSVDISIDKSPQKLFDKLLDMKNGGGSEAGAISIDRTHDSKSPTGNGTCN</sequence>
<feature type="region of interest" description="Disordered" evidence="1">
    <location>
        <begin position="420"/>
        <end position="444"/>
    </location>
</feature>
<evidence type="ECO:0000313" key="2">
    <source>
        <dbReference type="EMBL" id="RXK81677.1"/>
    </source>
</evidence>
<protein>
    <submittedName>
        <fullName evidence="2">Uncharacterized protein</fullName>
    </submittedName>
</protein>
<keyword evidence="3" id="KW-1185">Reference proteome</keyword>
<dbReference type="AlphaFoldDB" id="A0A4Q1D3G6"/>
<evidence type="ECO:0000313" key="3">
    <source>
        <dbReference type="Proteomes" id="UP000290545"/>
    </source>
</evidence>
<name>A0A4Q1D3G6_9BACT</name>
<feature type="region of interest" description="Disordered" evidence="1">
    <location>
        <begin position="148"/>
        <end position="171"/>
    </location>
</feature>
<dbReference type="RefSeq" id="WP_129005074.1">
    <property type="nucleotide sequence ID" value="NZ_SDHZ01000003.1"/>
</dbReference>
<feature type="compositionally biased region" description="Acidic residues" evidence="1">
    <location>
        <begin position="161"/>
        <end position="171"/>
    </location>
</feature>
<evidence type="ECO:0000256" key="1">
    <source>
        <dbReference type="SAM" id="MobiDB-lite"/>
    </source>
</evidence>
<dbReference type="Proteomes" id="UP000290545">
    <property type="component" value="Unassembled WGS sequence"/>
</dbReference>
<comment type="caution">
    <text evidence="2">The sequence shown here is derived from an EMBL/GenBank/DDBJ whole genome shotgun (WGS) entry which is preliminary data.</text>
</comment>
<dbReference type="OrthoDB" id="1272512at2"/>
<dbReference type="EMBL" id="SDHZ01000003">
    <property type="protein sequence ID" value="RXK81677.1"/>
    <property type="molecule type" value="Genomic_DNA"/>
</dbReference>
<reference evidence="2 3" key="1">
    <citation type="submission" date="2019-01" db="EMBL/GenBank/DDBJ databases">
        <title>Filimonas sp. strain TTM-71.</title>
        <authorList>
            <person name="Chen W.-M."/>
        </authorList>
    </citation>
    <scope>NUCLEOTIDE SEQUENCE [LARGE SCALE GENOMIC DNA]</scope>
    <source>
        <strain evidence="2 3">TTM-71</strain>
    </source>
</reference>
<proteinExistence type="predicted"/>
<accession>A0A4Q1D3G6</accession>